<proteinExistence type="predicted"/>
<organism evidence="2 3">
    <name type="scientific">Coregonus suidteri</name>
    <dbReference type="NCBI Taxonomy" id="861788"/>
    <lineage>
        <taxon>Eukaryota</taxon>
        <taxon>Metazoa</taxon>
        <taxon>Chordata</taxon>
        <taxon>Craniata</taxon>
        <taxon>Vertebrata</taxon>
        <taxon>Euteleostomi</taxon>
        <taxon>Actinopterygii</taxon>
        <taxon>Neopterygii</taxon>
        <taxon>Teleostei</taxon>
        <taxon>Protacanthopterygii</taxon>
        <taxon>Salmoniformes</taxon>
        <taxon>Salmonidae</taxon>
        <taxon>Coregoninae</taxon>
        <taxon>Coregonus</taxon>
    </lineage>
</organism>
<name>A0AAN8M5Q8_9TELE</name>
<reference evidence="2 3" key="1">
    <citation type="submission" date="2021-04" db="EMBL/GenBank/DDBJ databases">
        <authorList>
            <person name="De Guttry C."/>
            <person name="Zahm M."/>
            <person name="Klopp C."/>
            <person name="Cabau C."/>
            <person name="Louis A."/>
            <person name="Berthelot C."/>
            <person name="Parey E."/>
            <person name="Roest Crollius H."/>
            <person name="Montfort J."/>
            <person name="Robinson-Rechavi M."/>
            <person name="Bucao C."/>
            <person name="Bouchez O."/>
            <person name="Gislard M."/>
            <person name="Lluch J."/>
            <person name="Milhes M."/>
            <person name="Lampietro C."/>
            <person name="Lopez Roques C."/>
            <person name="Donnadieu C."/>
            <person name="Braasch I."/>
            <person name="Desvignes T."/>
            <person name="Postlethwait J."/>
            <person name="Bobe J."/>
            <person name="Wedekind C."/>
            <person name="Guiguen Y."/>
        </authorList>
    </citation>
    <scope>NUCLEOTIDE SEQUENCE [LARGE SCALE GENOMIC DNA]</scope>
    <source>
        <strain evidence="2">Cs_M1</strain>
        <tissue evidence="2">Blood</tissue>
    </source>
</reference>
<evidence type="ECO:0000313" key="3">
    <source>
        <dbReference type="Proteomes" id="UP001356427"/>
    </source>
</evidence>
<protein>
    <submittedName>
        <fullName evidence="2">Uncharacterized protein</fullName>
    </submittedName>
</protein>
<dbReference type="Proteomes" id="UP001356427">
    <property type="component" value="Unassembled WGS sequence"/>
</dbReference>
<comment type="caution">
    <text evidence="2">The sequence shown here is derived from an EMBL/GenBank/DDBJ whole genome shotgun (WGS) entry which is preliminary data.</text>
</comment>
<feature type="compositionally biased region" description="Low complexity" evidence="1">
    <location>
        <begin position="7"/>
        <end position="24"/>
    </location>
</feature>
<accession>A0AAN8M5Q8</accession>
<sequence>MSDGQDTSSSALSTATTPTKIQGPQHGGPAAGALPWAGQHPCAPEAPAKQREEELPYQSIRTDHLPGGHLRVGKRDD</sequence>
<keyword evidence="3" id="KW-1185">Reference proteome</keyword>
<dbReference type="AlphaFoldDB" id="A0AAN8M5Q8"/>
<feature type="region of interest" description="Disordered" evidence="1">
    <location>
        <begin position="1"/>
        <end position="77"/>
    </location>
</feature>
<evidence type="ECO:0000313" key="2">
    <source>
        <dbReference type="EMBL" id="KAK6323324.1"/>
    </source>
</evidence>
<gene>
    <name evidence="2" type="ORF">J4Q44_G00056630</name>
</gene>
<evidence type="ECO:0000256" key="1">
    <source>
        <dbReference type="SAM" id="MobiDB-lite"/>
    </source>
</evidence>
<dbReference type="EMBL" id="JAGTTL010000004">
    <property type="protein sequence ID" value="KAK6323324.1"/>
    <property type="molecule type" value="Genomic_DNA"/>
</dbReference>